<accession>A0A1F6B3M8</accession>
<evidence type="ECO:0000313" key="3">
    <source>
        <dbReference type="Proteomes" id="UP000176450"/>
    </source>
</evidence>
<dbReference type="EMBL" id="MFJX01000013">
    <property type="protein sequence ID" value="OGG31362.1"/>
    <property type="molecule type" value="Genomic_DNA"/>
</dbReference>
<evidence type="ECO:0000313" key="2">
    <source>
        <dbReference type="EMBL" id="OGG31362.1"/>
    </source>
</evidence>
<protein>
    <recommendedName>
        <fullName evidence="1">LytR/CpsA/Psr regulator C-terminal domain-containing protein</fullName>
    </recommendedName>
</protein>
<sequence>MTPTPTTKPVVVTIEVRNGSGVAGAAATGAQKLSDKGYEVVGTGNAKKQATTQVFISTALPQMAVTALLADLSTLFGISSSSGVLGDVQEGMEAAVRSTASALLVLGTK</sequence>
<organism evidence="2 3">
    <name type="scientific">Candidatus Gottesmanbacteria bacterium RIFCSPLOWO2_01_FULL_46_9</name>
    <dbReference type="NCBI Taxonomy" id="1798394"/>
    <lineage>
        <taxon>Bacteria</taxon>
        <taxon>Candidatus Gottesmaniibacteriota</taxon>
    </lineage>
</organism>
<proteinExistence type="predicted"/>
<dbReference type="AlphaFoldDB" id="A0A1F6B3M8"/>
<dbReference type="InterPro" id="IPR027381">
    <property type="entry name" value="LytR/CpsA/Psr_C"/>
</dbReference>
<feature type="domain" description="LytR/CpsA/Psr regulator C-terminal" evidence="1">
    <location>
        <begin position="12"/>
        <end position="62"/>
    </location>
</feature>
<dbReference type="Gene3D" id="3.30.70.2390">
    <property type="match status" value="1"/>
</dbReference>
<evidence type="ECO:0000259" key="1">
    <source>
        <dbReference type="Pfam" id="PF13399"/>
    </source>
</evidence>
<dbReference type="Proteomes" id="UP000176450">
    <property type="component" value="Unassembled WGS sequence"/>
</dbReference>
<comment type="caution">
    <text evidence="2">The sequence shown here is derived from an EMBL/GenBank/DDBJ whole genome shotgun (WGS) entry which is preliminary data.</text>
</comment>
<name>A0A1F6B3M8_9BACT</name>
<dbReference type="Pfam" id="PF13399">
    <property type="entry name" value="LytR_C"/>
    <property type="match status" value="1"/>
</dbReference>
<gene>
    <name evidence="2" type="ORF">A3A63_02255</name>
</gene>
<reference evidence="2 3" key="1">
    <citation type="journal article" date="2016" name="Nat. Commun.">
        <title>Thousands of microbial genomes shed light on interconnected biogeochemical processes in an aquifer system.</title>
        <authorList>
            <person name="Anantharaman K."/>
            <person name="Brown C.T."/>
            <person name="Hug L.A."/>
            <person name="Sharon I."/>
            <person name="Castelle C.J."/>
            <person name="Probst A.J."/>
            <person name="Thomas B.C."/>
            <person name="Singh A."/>
            <person name="Wilkins M.J."/>
            <person name="Karaoz U."/>
            <person name="Brodie E.L."/>
            <person name="Williams K.H."/>
            <person name="Hubbard S.S."/>
            <person name="Banfield J.F."/>
        </authorList>
    </citation>
    <scope>NUCLEOTIDE SEQUENCE [LARGE SCALE GENOMIC DNA]</scope>
</reference>